<reference evidence="3" key="1">
    <citation type="submission" date="2025-08" db="UniProtKB">
        <authorList>
            <consortium name="RefSeq"/>
        </authorList>
    </citation>
    <scope>IDENTIFICATION</scope>
    <source>
        <strain evidence="3">15085-1641.00</strain>
        <tissue evidence="3">Whole body</tissue>
    </source>
</reference>
<organism evidence="2 3">
    <name type="scientific">Drosophila hydei</name>
    <name type="common">Fruit fly</name>
    <dbReference type="NCBI Taxonomy" id="7224"/>
    <lineage>
        <taxon>Eukaryota</taxon>
        <taxon>Metazoa</taxon>
        <taxon>Ecdysozoa</taxon>
        <taxon>Arthropoda</taxon>
        <taxon>Hexapoda</taxon>
        <taxon>Insecta</taxon>
        <taxon>Pterygota</taxon>
        <taxon>Neoptera</taxon>
        <taxon>Endopterygota</taxon>
        <taxon>Diptera</taxon>
        <taxon>Brachycera</taxon>
        <taxon>Muscomorpha</taxon>
        <taxon>Ephydroidea</taxon>
        <taxon>Drosophilidae</taxon>
        <taxon>Drosophila</taxon>
    </lineage>
</organism>
<name>A0A6J1LB36_DROHY</name>
<proteinExistence type="predicted"/>
<keyword evidence="2" id="KW-1185">Reference proteome</keyword>
<dbReference type="Proteomes" id="UP000504633">
    <property type="component" value="Unplaced"/>
</dbReference>
<protein>
    <submittedName>
        <fullName evidence="3">Uncharacterized protein LOC111594771</fullName>
    </submittedName>
</protein>
<keyword evidence="1" id="KW-0812">Transmembrane</keyword>
<evidence type="ECO:0000256" key="1">
    <source>
        <dbReference type="SAM" id="Phobius"/>
    </source>
</evidence>
<evidence type="ECO:0000313" key="2">
    <source>
        <dbReference type="Proteomes" id="UP000504633"/>
    </source>
</evidence>
<feature type="transmembrane region" description="Helical" evidence="1">
    <location>
        <begin position="248"/>
        <end position="266"/>
    </location>
</feature>
<dbReference type="OMA" id="WELLWIM"/>
<evidence type="ECO:0000313" key="3">
    <source>
        <dbReference type="RefSeq" id="XP_023163989.2"/>
    </source>
</evidence>
<dbReference type="OrthoDB" id="10493244at2759"/>
<keyword evidence="1" id="KW-0472">Membrane</keyword>
<gene>
    <name evidence="3" type="primary">LOC111594771</name>
</gene>
<accession>A0A6J1LB36</accession>
<keyword evidence="1" id="KW-1133">Transmembrane helix</keyword>
<sequence length="300" mass="35408">MNAAMEEIKPLMEHSQIQQLLHDKLKAKLPARKSSLQQIIQKRHCLKILQNLENEKQSSKIKTHEQKKEKHKCLVYEVQGARRGMSQTVQINVIKMRHKRHTQGTIQKIQETQTDTFLPAENEVVLNDEFCNYINSIVDTKIKEVMVLRIFHVKYERPLVMFANFGSEPLTGRRYAWDDVNELPTHLESLWMMMLENRSPHNDNSYLHLQLTGELELCTISKEKQPHPEAIQYYPPGRPRRCGCLQDILSFLSLFGMLFAVFVHLYDRATRRQPLSVWEWLLNKLGNFLRSYLYIDMYSL</sequence>
<dbReference type="AlphaFoldDB" id="A0A6J1LB36"/>
<dbReference type="KEGG" id="dhe:111594771"/>
<dbReference type="GeneID" id="111594771"/>
<dbReference type="RefSeq" id="XP_023163989.2">
    <property type="nucleotide sequence ID" value="XM_023308221.2"/>
</dbReference>